<dbReference type="Proteomes" id="UP000198648">
    <property type="component" value="Unassembled WGS sequence"/>
</dbReference>
<dbReference type="STRING" id="1299341.SAMN05444005_101526"/>
<sequence length="136" mass="15421">MLQRIQSVYLFICVITAGALPLFLNLWTNKAKIEVMFTDYIAYVILFASSALLAAVSIFSYKNRQNQFVINRLNMILNFILIGLFVYHSLTLSGEAQVSEKGIGMLLPIFSIVFLALANRAIKRDEDLVKSVDRIR</sequence>
<dbReference type="Pfam" id="PF14126">
    <property type="entry name" value="DUF4293"/>
    <property type="match status" value="1"/>
</dbReference>
<dbReference type="OrthoDB" id="594989at2"/>
<organism evidence="2 3">
    <name type="scientific">Flavobacterium urocaniciphilum</name>
    <dbReference type="NCBI Taxonomy" id="1299341"/>
    <lineage>
        <taxon>Bacteria</taxon>
        <taxon>Pseudomonadati</taxon>
        <taxon>Bacteroidota</taxon>
        <taxon>Flavobacteriia</taxon>
        <taxon>Flavobacteriales</taxon>
        <taxon>Flavobacteriaceae</taxon>
        <taxon>Flavobacterium</taxon>
    </lineage>
</organism>
<keyword evidence="1" id="KW-0812">Transmembrane</keyword>
<evidence type="ECO:0000256" key="1">
    <source>
        <dbReference type="SAM" id="Phobius"/>
    </source>
</evidence>
<feature type="transmembrane region" description="Helical" evidence="1">
    <location>
        <begin position="40"/>
        <end position="61"/>
    </location>
</feature>
<evidence type="ECO:0000313" key="3">
    <source>
        <dbReference type="Proteomes" id="UP000198648"/>
    </source>
</evidence>
<evidence type="ECO:0008006" key="4">
    <source>
        <dbReference type="Google" id="ProtNLM"/>
    </source>
</evidence>
<dbReference type="AlphaFoldDB" id="A0A1H8Z6U5"/>
<feature type="transmembrane region" description="Helical" evidence="1">
    <location>
        <begin position="73"/>
        <end position="90"/>
    </location>
</feature>
<feature type="transmembrane region" description="Helical" evidence="1">
    <location>
        <begin position="7"/>
        <end position="28"/>
    </location>
</feature>
<gene>
    <name evidence="2" type="ORF">SAMN05444005_101526</name>
</gene>
<keyword evidence="1" id="KW-1133">Transmembrane helix</keyword>
<keyword evidence="3" id="KW-1185">Reference proteome</keyword>
<name>A0A1H8Z6U5_9FLAO</name>
<dbReference type="EMBL" id="FOEI01000001">
    <property type="protein sequence ID" value="SEP60154.1"/>
    <property type="molecule type" value="Genomic_DNA"/>
</dbReference>
<accession>A0A1H8Z6U5</accession>
<protein>
    <recommendedName>
        <fullName evidence="4">Transcription termination factor Rho</fullName>
    </recommendedName>
</protein>
<keyword evidence="1" id="KW-0472">Membrane</keyword>
<evidence type="ECO:0000313" key="2">
    <source>
        <dbReference type="EMBL" id="SEP60154.1"/>
    </source>
</evidence>
<dbReference type="RefSeq" id="WP_091464746.1">
    <property type="nucleotide sequence ID" value="NZ_FOEI01000001.1"/>
</dbReference>
<feature type="transmembrane region" description="Helical" evidence="1">
    <location>
        <begin position="102"/>
        <end position="122"/>
    </location>
</feature>
<dbReference type="InterPro" id="IPR025635">
    <property type="entry name" value="DUF4293"/>
</dbReference>
<reference evidence="2 3" key="1">
    <citation type="submission" date="2016-10" db="EMBL/GenBank/DDBJ databases">
        <authorList>
            <person name="de Groot N.N."/>
        </authorList>
    </citation>
    <scope>NUCLEOTIDE SEQUENCE [LARGE SCALE GENOMIC DNA]</scope>
    <source>
        <strain evidence="2 3">DSM 27078</strain>
    </source>
</reference>
<proteinExistence type="predicted"/>